<evidence type="ECO:0000259" key="1">
    <source>
        <dbReference type="PROSITE" id="PS50013"/>
    </source>
</evidence>
<proteinExistence type="predicted"/>
<dbReference type="PROSITE" id="PS50013">
    <property type="entry name" value="CHROMO_2"/>
    <property type="match status" value="1"/>
</dbReference>
<keyword evidence="3" id="KW-1185">Reference proteome</keyword>
<dbReference type="InterPro" id="IPR023780">
    <property type="entry name" value="Chromo_domain"/>
</dbReference>
<dbReference type="SMART" id="SM00298">
    <property type="entry name" value="CHROMO"/>
    <property type="match status" value="1"/>
</dbReference>
<dbReference type="SUPFAM" id="SSF54160">
    <property type="entry name" value="Chromo domain-like"/>
    <property type="match status" value="1"/>
</dbReference>
<dbReference type="Proteomes" id="UP000237271">
    <property type="component" value="Unassembled WGS sequence"/>
</dbReference>
<evidence type="ECO:0000313" key="2">
    <source>
        <dbReference type="EMBL" id="POM68884.1"/>
    </source>
</evidence>
<comment type="caution">
    <text evidence="2">The sequence shown here is derived from an EMBL/GenBank/DDBJ whole genome shotgun (WGS) entry which is preliminary data.</text>
</comment>
<dbReference type="EMBL" id="NCKW01008011">
    <property type="protein sequence ID" value="POM68884.1"/>
    <property type="molecule type" value="Genomic_DNA"/>
</dbReference>
<dbReference type="CDD" id="cd00024">
    <property type="entry name" value="CD_CSD"/>
    <property type="match status" value="1"/>
</dbReference>
<accession>A0A2P4XTJ6</accession>
<dbReference type="AlphaFoldDB" id="A0A2P4XTJ6"/>
<dbReference type="OrthoDB" id="10424255at2759"/>
<dbReference type="InterPro" id="IPR000953">
    <property type="entry name" value="Chromo/chromo_shadow_dom"/>
</dbReference>
<reference evidence="2 3" key="1">
    <citation type="journal article" date="2017" name="Genome Biol. Evol.">
        <title>Phytophthora megakarya and P. palmivora, closely related causal agents of cacao black pod rot, underwent increases in genome sizes and gene numbers by different mechanisms.</title>
        <authorList>
            <person name="Ali S.S."/>
            <person name="Shao J."/>
            <person name="Lary D.J."/>
            <person name="Kronmiller B."/>
            <person name="Shen D."/>
            <person name="Strem M.D."/>
            <person name="Amoako-Attah I."/>
            <person name="Akrofi A.Y."/>
            <person name="Begoude B.A."/>
            <person name="Ten Hoopen G.M."/>
            <person name="Coulibaly K."/>
            <person name="Kebe B.I."/>
            <person name="Melnick R.L."/>
            <person name="Guiltinan M.J."/>
            <person name="Tyler B.M."/>
            <person name="Meinhardt L.W."/>
            <person name="Bailey B.A."/>
        </authorList>
    </citation>
    <scope>NUCLEOTIDE SEQUENCE [LARGE SCALE GENOMIC DNA]</scope>
    <source>
        <strain evidence="3">sbr112.9</strain>
    </source>
</reference>
<dbReference type="Gene3D" id="2.40.50.40">
    <property type="match status" value="1"/>
</dbReference>
<dbReference type="InterPro" id="IPR016197">
    <property type="entry name" value="Chromo-like_dom_sf"/>
</dbReference>
<protein>
    <recommendedName>
        <fullName evidence="1">Chromo domain-containing protein</fullName>
    </recommendedName>
</protein>
<name>A0A2P4XTJ6_9STRA</name>
<organism evidence="2 3">
    <name type="scientific">Phytophthora palmivora</name>
    <dbReference type="NCBI Taxonomy" id="4796"/>
    <lineage>
        <taxon>Eukaryota</taxon>
        <taxon>Sar</taxon>
        <taxon>Stramenopiles</taxon>
        <taxon>Oomycota</taxon>
        <taxon>Peronosporomycetes</taxon>
        <taxon>Peronosporales</taxon>
        <taxon>Peronosporaceae</taxon>
        <taxon>Phytophthora</taxon>
    </lineage>
</organism>
<dbReference type="Pfam" id="PF00385">
    <property type="entry name" value="Chromo"/>
    <property type="match status" value="1"/>
</dbReference>
<feature type="domain" description="Chromo" evidence="1">
    <location>
        <begin position="54"/>
        <end position="108"/>
    </location>
</feature>
<gene>
    <name evidence="2" type="ORF">PHPALM_14898</name>
</gene>
<sequence length="188" mass="22360">MFFPVVHVTKLKLVKEYPDRPLMRLTVESQDRLDFDEDLLPGDSWIQNSDPDEYEVEKITDMRSGRRTRYGRIYREFLVHWRGYDDPSWVDEADLNYGALLHEFLRDRTNHNRFGVMQSHVESYWDEIAENLIFAINNLMDATRKETPFYLVHGWDTQSTLRAMTSSLKRGSGKQTDALVWPREVNRQ</sequence>
<evidence type="ECO:0000313" key="3">
    <source>
        <dbReference type="Proteomes" id="UP000237271"/>
    </source>
</evidence>